<gene>
    <name evidence="1" type="ORF">RF11_01198</name>
</gene>
<evidence type="ECO:0000313" key="1">
    <source>
        <dbReference type="EMBL" id="KII69573.1"/>
    </source>
</evidence>
<evidence type="ECO:0000313" key="2">
    <source>
        <dbReference type="Proteomes" id="UP000031668"/>
    </source>
</evidence>
<name>A0A0C2JJJ9_THEKT</name>
<accession>A0A0C2JJJ9</accession>
<keyword evidence="2" id="KW-1185">Reference proteome</keyword>
<reference evidence="1 2" key="1">
    <citation type="journal article" date="2014" name="Genome Biol. Evol.">
        <title>The genome of the myxosporean Thelohanellus kitauei shows adaptations to nutrient acquisition within its fish host.</title>
        <authorList>
            <person name="Yang Y."/>
            <person name="Xiong J."/>
            <person name="Zhou Z."/>
            <person name="Huo F."/>
            <person name="Miao W."/>
            <person name="Ran C."/>
            <person name="Liu Y."/>
            <person name="Zhang J."/>
            <person name="Feng J."/>
            <person name="Wang M."/>
            <person name="Wang M."/>
            <person name="Wang L."/>
            <person name="Yao B."/>
        </authorList>
    </citation>
    <scope>NUCLEOTIDE SEQUENCE [LARGE SCALE GENOMIC DNA]</scope>
    <source>
        <strain evidence="1">Wuqing</strain>
    </source>
</reference>
<sequence>MINILSTITLAKPQNVHEHGQFLKIYPSSEEEYHKIRETLNLNGLKTSNEYTNQETEGLVIRNRMITNFVPDGYQPLKSMINPAHYELFNVPEADENRLLFLNGGSKYVQRVYFTYKKDEILKMSPNIIQVRHVEGLTGTFFDELFKGLLFHQISPPLTTNGVWKFYVANREDYLLLLSQPYFFDSQLLEIMPYYESSLRLPLEQKISPSQIYLYSRSEKLSTSNQIVEAIPEISNVHITKCKYDNGNLVIFHIHDRSKFLQVLHLNGSSLNGTTDYTMTFGDDVTINNISSNILVDSCTQNMLQFDNGNKTDRDEIGPFHNSMFNPKNLKTLKQMINSGVNYQGHHIYPKQFQ</sequence>
<organism evidence="1 2">
    <name type="scientific">Thelohanellus kitauei</name>
    <name type="common">Myxosporean</name>
    <dbReference type="NCBI Taxonomy" id="669202"/>
    <lineage>
        <taxon>Eukaryota</taxon>
        <taxon>Metazoa</taxon>
        <taxon>Cnidaria</taxon>
        <taxon>Myxozoa</taxon>
        <taxon>Myxosporea</taxon>
        <taxon>Bivalvulida</taxon>
        <taxon>Platysporina</taxon>
        <taxon>Myxobolidae</taxon>
        <taxon>Thelohanellus</taxon>
    </lineage>
</organism>
<comment type="caution">
    <text evidence="1">The sequence shown here is derived from an EMBL/GenBank/DDBJ whole genome shotgun (WGS) entry which is preliminary data.</text>
</comment>
<proteinExistence type="predicted"/>
<dbReference type="AlphaFoldDB" id="A0A0C2JJJ9"/>
<dbReference type="EMBL" id="JWZT01002364">
    <property type="protein sequence ID" value="KII69573.1"/>
    <property type="molecule type" value="Genomic_DNA"/>
</dbReference>
<protein>
    <submittedName>
        <fullName evidence="1">Uncharacterized protein</fullName>
    </submittedName>
</protein>
<dbReference type="Proteomes" id="UP000031668">
    <property type="component" value="Unassembled WGS sequence"/>
</dbReference>